<protein>
    <recommendedName>
        <fullName evidence="1">Berberine/berberine-like domain-containing protein</fullName>
    </recommendedName>
</protein>
<dbReference type="AlphaFoldDB" id="A0A9P7J590"/>
<feature type="domain" description="Berberine/berberine-like" evidence="1">
    <location>
        <begin position="100"/>
        <end position="120"/>
    </location>
</feature>
<comment type="caution">
    <text evidence="2">The sequence shown here is derived from an EMBL/GenBank/DDBJ whole genome shotgun (WGS) entry which is preliminary data.</text>
</comment>
<proteinExistence type="predicted"/>
<dbReference type="Pfam" id="PF08031">
    <property type="entry name" value="BBE"/>
    <property type="match status" value="1"/>
</dbReference>
<organism evidence="2 3">
    <name type="scientific">Suillus subaureus</name>
    <dbReference type="NCBI Taxonomy" id="48587"/>
    <lineage>
        <taxon>Eukaryota</taxon>
        <taxon>Fungi</taxon>
        <taxon>Dikarya</taxon>
        <taxon>Basidiomycota</taxon>
        <taxon>Agaricomycotina</taxon>
        <taxon>Agaricomycetes</taxon>
        <taxon>Agaricomycetidae</taxon>
        <taxon>Boletales</taxon>
        <taxon>Suillineae</taxon>
        <taxon>Suillaceae</taxon>
        <taxon>Suillus</taxon>
    </lineage>
</organism>
<keyword evidence="3" id="KW-1185">Reference proteome</keyword>
<dbReference type="EMBL" id="JABBWG010000067">
    <property type="protein sequence ID" value="KAG1803355.1"/>
    <property type="molecule type" value="Genomic_DNA"/>
</dbReference>
<sequence>MSCLPTLRPLLTSHSSQYPCTYVPIQFNIHPFDKILSTTYPPSRSQGYSYAGIYYGWKDASYDDMIFETVNASAQHITQSLVNDGQDVTNVAVYTRLEIMYGDNVPRLQAIKNAVDPDNVMALAGGWRF</sequence>
<gene>
    <name evidence="2" type="ORF">BJ212DRAFT_1396348</name>
</gene>
<dbReference type="Gene3D" id="3.40.462.20">
    <property type="match status" value="1"/>
</dbReference>
<dbReference type="GO" id="GO:0016491">
    <property type="term" value="F:oxidoreductase activity"/>
    <property type="evidence" value="ECO:0007669"/>
    <property type="project" value="InterPro"/>
</dbReference>
<evidence type="ECO:0000313" key="3">
    <source>
        <dbReference type="Proteomes" id="UP000807769"/>
    </source>
</evidence>
<evidence type="ECO:0000313" key="2">
    <source>
        <dbReference type="EMBL" id="KAG1803355.1"/>
    </source>
</evidence>
<dbReference type="Proteomes" id="UP000807769">
    <property type="component" value="Unassembled WGS sequence"/>
</dbReference>
<evidence type="ECO:0000259" key="1">
    <source>
        <dbReference type="Pfam" id="PF08031"/>
    </source>
</evidence>
<dbReference type="Gene3D" id="3.30.465.10">
    <property type="match status" value="1"/>
</dbReference>
<accession>A0A9P7J590</accession>
<dbReference type="GO" id="GO:0050660">
    <property type="term" value="F:flavin adenine dinucleotide binding"/>
    <property type="evidence" value="ECO:0007669"/>
    <property type="project" value="InterPro"/>
</dbReference>
<name>A0A9P7J590_9AGAM</name>
<dbReference type="OrthoDB" id="2151789at2759"/>
<dbReference type="InterPro" id="IPR016169">
    <property type="entry name" value="FAD-bd_PCMH_sub2"/>
</dbReference>
<dbReference type="InterPro" id="IPR012951">
    <property type="entry name" value="BBE"/>
</dbReference>
<dbReference type="RefSeq" id="XP_041186565.1">
    <property type="nucleotide sequence ID" value="XM_041337206.1"/>
</dbReference>
<reference evidence="2" key="1">
    <citation type="journal article" date="2020" name="New Phytol.">
        <title>Comparative genomics reveals dynamic genome evolution in host specialist ectomycorrhizal fungi.</title>
        <authorList>
            <person name="Lofgren L.A."/>
            <person name="Nguyen N.H."/>
            <person name="Vilgalys R."/>
            <person name="Ruytinx J."/>
            <person name="Liao H.L."/>
            <person name="Branco S."/>
            <person name="Kuo A."/>
            <person name="LaButti K."/>
            <person name="Lipzen A."/>
            <person name="Andreopoulos W."/>
            <person name="Pangilinan J."/>
            <person name="Riley R."/>
            <person name="Hundley H."/>
            <person name="Na H."/>
            <person name="Barry K."/>
            <person name="Grigoriev I.V."/>
            <person name="Stajich J.E."/>
            <person name="Kennedy P.G."/>
        </authorList>
    </citation>
    <scope>NUCLEOTIDE SEQUENCE</scope>
    <source>
        <strain evidence="2">MN1</strain>
    </source>
</reference>
<dbReference type="GeneID" id="64631222"/>